<feature type="compositionally biased region" description="Low complexity" evidence="1">
    <location>
        <begin position="53"/>
        <end position="62"/>
    </location>
</feature>
<reference evidence="2 3" key="1">
    <citation type="journal article" date="2019" name="Nat. Plants">
        <title>Genome sequencing of Musa balbisiana reveals subgenome evolution and function divergence in polyploid bananas.</title>
        <authorList>
            <person name="Yao X."/>
        </authorList>
    </citation>
    <scope>NUCLEOTIDE SEQUENCE [LARGE SCALE GENOMIC DNA]</scope>
    <source>
        <strain evidence="3">cv. DH-PKW</strain>
        <tissue evidence="2">Leaves</tissue>
    </source>
</reference>
<dbReference type="EMBL" id="PYDT01000009">
    <property type="protein sequence ID" value="THU49452.1"/>
    <property type="molecule type" value="Genomic_DNA"/>
</dbReference>
<name>A0A4S8IPB8_MUSBA</name>
<dbReference type="AlphaFoldDB" id="A0A4S8IPB8"/>
<accession>A0A4S8IPB8</accession>
<organism evidence="2 3">
    <name type="scientific">Musa balbisiana</name>
    <name type="common">Banana</name>
    <dbReference type="NCBI Taxonomy" id="52838"/>
    <lineage>
        <taxon>Eukaryota</taxon>
        <taxon>Viridiplantae</taxon>
        <taxon>Streptophyta</taxon>
        <taxon>Embryophyta</taxon>
        <taxon>Tracheophyta</taxon>
        <taxon>Spermatophyta</taxon>
        <taxon>Magnoliopsida</taxon>
        <taxon>Liliopsida</taxon>
        <taxon>Zingiberales</taxon>
        <taxon>Musaceae</taxon>
        <taxon>Musa</taxon>
    </lineage>
</organism>
<protein>
    <submittedName>
        <fullName evidence="2">Uncharacterized protein</fullName>
    </submittedName>
</protein>
<comment type="caution">
    <text evidence="2">The sequence shown here is derived from an EMBL/GenBank/DDBJ whole genome shotgun (WGS) entry which is preliminary data.</text>
</comment>
<evidence type="ECO:0000256" key="1">
    <source>
        <dbReference type="SAM" id="MobiDB-lite"/>
    </source>
</evidence>
<evidence type="ECO:0000313" key="3">
    <source>
        <dbReference type="Proteomes" id="UP000317650"/>
    </source>
</evidence>
<gene>
    <name evidence="2" type="ORF">C4D60_Mb06t09710</name>
</gene>
<proteinExistence type="predicted"/>
<evidence type="ECO:0000313" key="2">
    <source>
        <dbReference type="EMBL" id="THU49452.1"/>
    </source>
</evidence>
<keyword evidence="3" id="KW-1185">Reference proteome</keyword>
<dbReference type="Proteomes" id="UP000317650">
    <property type="component" value="Chromosome 6"/>
</dbReference>
<feature type="region of interest" description="Disordered" evidence="1">
    <location>
        <begin position="31"/>
        <end position="73"/>
    </location>
</feature>
<sequence length="73" mass="8184">METKIYTEELLQISMFELCRVDYHANFDKNGKGRSCSHQRAVDMTSTAQQEISVSSSSGSRPVSKDAIINLDQ</sequence>